<dbReference type="EMBL" id="NFKL01000024">
    <property type="protein sequence ID" value="OUP55728.1"/>
    <property type="molecule type" value="Genomic_DNA"/>
</dbReference>
<reference evidence="12" key="1">
    <citation type="submission" date="2017-04" db="EMBL/GenBank/DDBJ databases">
        <title>Function of individual gut microbiota members based on whole genome sequencing of pure cultures obtained from chicken caecum.</title>
        <authorList>
            <person name="Medvecky M."/>
            <person name="Cejkova D."/>
            <person name="Polansky O."/>
            <person name="Karasova D."/>
            <person name="Kubasova T."/>
            <person name="Cizek A."/>
            <person name="Rychlik I."/>
        </authorList>
    </citation>
    <scope>NUCLEOTIDE SEQUENCE [LARGE SCALE GENOMIC DNA]</scope>
    <source>
        <strain evidence="12">An179</strain>
    </source>
</reference>
<dbReference type="CDD" id="cd09009">
    <property type="entry name" value="PNP-EcPNPII_like"/>
    <property type="match status" value="1"/>
</dbReference>
<dbReference type="PANTHER" id="PTHR11904:SF9">
    <property type="entry name" value="PURINE NUCLEOSIDE PHOSPHORYLASE-RELATED"/>
    <property type="match status" value="1"/>
</dbReference>
<accession>A0A1Y4LGB1</accession>
<dbReference type="AlphaFoldDB" id="A0A1Y4LGB1"/>
<dbReference type="InterPro" id="IPR000845">
    <property type="entry name" value="Nucleoside_phosphorylase_d"/>
</dbReference>
<feature type="binding site" evidence="9">
    <location>
        <position position="214"/>
    </location>
    <ligand>
        <name>phosphate</name>
        <dbReference type="ChEBI" id="CHEBI:43474"/>
    </ligand>
</feature>
<keyword evidence="6 8" id="KW-0808">Transferase</keyword>
<evidence type="ECO:0000256" key="2">
    <source>
        <dbReference type="ARBA" id="ARBA00005058"/>
    </source>
</evidence>
<comment type="subunit">
    <text evidence="4">Homotrimer.</text>
</comment>
<sequence length="276" mass="29892">MYQNIQQKLLRSVNAIRKQTDFQPSVALVLGSGLGQYAEQMELVCEIPYDTIPDFPHSTVAGHDGRYLFGYVSGVPVVAMKGRVHYYEGYDISDVVLPIRVMGMLGAKTLVLTNAAGGIDPTFVPGDLMLITDQIASAVPSPLRGSNLAELGERFPDMSEIYDRALCEQIRKTASELGIALRGGVYVQTAGPNYETPAEIRSYRVAGASAVGMSTGCEAIAAKHMGMRICGISCITNMAAGILDQPLNHEEVQEVADRVRHTFQKLVTAVIGQLER</sequence>
<evidence type="ECO:0000256" key="1">
    <source>
        <dbReference type="ARBA" id="ARBA00002678"/>
    </source>
</evidence>
<feature type="domain" description="Nucleoside phosphorylase" evidence="10">
    <location>
        <begin position="26"/>
        <end position="271"/>
    </location>
</feature>
<feature type="binding site" evidence="9">
    <location>
        <position position="195"/>
    </location>
    <ligand>
        <name>a purine D-ribonucleoside</name>
        <dbReference type="ChEBI" id="CHEBI:142355"/>
    </ligand>
</feature>
<dbReference type="InterPro" id="IPR011268">
    <property type="entry name" value="Purine_phosphorylase"/>
</dbReference>
<dbReference type="EC" id="2.4.2.1" evidence="8"/>
<feature type="binding site" evidence="9">
    <location>
        <begin position="83"/>
        <end position="85"/>
    </location>
    <ligand>
        <name>phosphate</name>
        <dbReference type="ChEBI" id="CHEBI:43474"/>
    </ligand>
</feature>
<comment type="catalytic activity">
    <reaction evidence="7">
        <text>a purine 2'-deoxy-D-ribonucleoside + phosphate = a purine nucleobase + 2-deoxy-alpha-D-ribose 1-phosphate</text>
        <dbReference type="Rhea" id="RHEA:36431"/>
        <dbReference type="ChEBI" id="CHEBI:26386"/>
        <dbReference type="ChEBI" id="CHEBI:43474"/>
        <dbReference type="ChEBI" id="CHEBI:57259"/>
        <dbReference type="ChEBI" id="CHEBI:142361"/>
        <dbReference type="EC" id="2.4.2.1"/>
    </reaction>
</comment>
<dbReference type="PROSITE" id="PS01240">
    <property type="entry name" value="PNP_MTAP_2"/>
    <property type="match status" value="1"/>
</dbReference>
<dbReference type="UniPathway" id="UPA00606"/>
<feature type="binding site" evidence="9">
    <location>
        <position position="63"/>
    </location>
    <ligand>
        <name>phosphate</name>
        <dbReference type="ChEBI" id="CHEBI:43474"/>
    </ligand>
</feature>
<evidence type="ECO:0000256" key="4">
    <source>
        <dbReference type="ARBA" id="ARBA00011233"/>
    </source>
</evidence>
<name>A0A1Y4LGB1_9FIRM</name>
<dbReference type="RefSeq" id="WP_087415795.1">
    <property type="nucleotide sequence ID" value="NZ_NFKL01000024.1"/>
</dbReference>
<evidence type="ECO:0000256" key="7">
    <source>
        <dbReference type="ARBA" id="ARBA00048556"/>
    </source>
</evidence>
<comment type="pathway">
    <text evidence="2 8">Purine metabolism; purine nucleoside salvage.</text>
</comment>
<evidence type="ECO:0000256" key="6">
    <source>
        <dbReference type="ARBA" id="ARBA00022679"/>
    </source>
</evidence>
<dbReference type="Proteomes" id="UP000195326">
    <property type="component" value="Unassembled WGS sequence"/>
</dbReference>
<organism evidence="11 12">
    <name type="scientific">Butyricicoccus pullicaecorum</name>
    <dbReference type="NCBI Taxonomy" id="501571"/>
    <lineage>
        <taxon>Bacteria</taxon>
        <taxon>Bacillati</taxon>
        <taxon>Bacillota</taxon>
        <taxon>Clostridia</taxon>
        <taxon>Eubacteriales</taxon>
        <taxon>Butyricicoccaceae</taxon>
        <taxon>Butyricicoccus</taxon>
    </lineage>
</organism>
<feature type="binding site" evidence="9">
    <location>
        <position position="32"/>
    </location>
    <ligand>
        <name>phosphate</name>
        <dbReference type="ChEBI" id="CHEBI:43474"/>
    </ligand>
</feature>
<dbReference type="GO" id="GO:0009116">
    <property type="term" value="P:nucleoside metabolic process"/>
    <property type="evidence" value="ECO:0007669"/>
    <property type="project" value="InterPro"/>
</dbReference>
<feature type="binding site" evidence="9">
    <location>
        <position position="237"/>
    </location>
    <ligand>
        <name>a purine D-ribonucleoside</name>
        <dbReference type="ChEBI" id="CHEBI:142355"/>
    </ligand>
</feature>
<keyword evidence="5 8" id="KW-0328">Glycosyltransferase</keyword>
<evidence type="ECO:0000256" key="3">
    <source>
        <dbReference type="ARBA" id="ARBA00006751"/>
    </source>
</evidence>
<evidence type="ECO:0000256" key="8">
    <source>
        <dbReference type="PIRNR" id="PIRNR000477"/>
    </source>
</evidence>
<dbReference type="InterPro" id="IPR018099">
    <property type="entry name" value="Purine_phosphorylase-2_CS"/>
</dbReference>
<comment type="similarity">
    <text evidence="3 8">Belongs to the PNP/MTAP phosphorylase family.</text>
</comment>
<dbReference type="NCBIfam" id="NF006054">
    <property type="entry name" value="PRK08202.1"/>
    <property type="match status" value="1"/>
</dbReference>
<evidence type="ECO:0000256" key="9">
    <source>
        <dbReference type="PIRSR" id="PIRSR000477-2"/>
    </source>
</evidence>
<dbReference type="InterPro" id="IPR011270">
    <property type="entry name" value="Pur_Nuc_Pase_Ino/Guo-sp"/>
</dbReference>
<evidence type="ECO:0000259" key="10">
    <source>
        <dbReference type="Pfam" id="PF01048"/>
    </source>
</evidence>
<dbReference type="NCBIfam" id="TIGR01697">
    <property type="entry name" value="PNPH-PUNA-XAPA"/>
    <property type="match status" value="1"/>
</dbReference>
<dbReference type="PANTHER" id="PTHR11904">
    <property type="entry name" value="METHYLTHIOADENOSINE/PURINE NUCLEOSIDE PHOSPHORYLASE"/>
    <property type="match status" value="1"/>
</dbReference>
<evidence type="ECO:0000256" key="5">
    <source>
        <dbReference type="ARBA" id="ARBA00022676"/>
    </source>
</evidence>
<dbReference type="InterPro" id="IPR035994">
    <property type="entry name" value="Nucleoside_phosphorylase_sf"/>
</dbReference>
<dbReference type="Pfam" id="PF01048">
    <property type="entry name" value="PNP_UDP_1"/>
    <property type="match status" value="1"/>
</dbReference>
<feature type="binding site" evidence="9">
    <location>
        <position position="115"/>
    </location>
    <ligand>
        <name>phosphate</name>
        <dbReference type="ChEBI" id="CHEBI:43474"/>
    </ligand>
</feature>
<dbReference type="GO" id="GO:0005737">
    <property type="term" value="C:cytoplasm"/>
    <property type="evidence" value="ECO:0007669"/>
    <property type="project" value="TreeGrafter"/>
</dbReference>
<dbReference type="Gene3D" id="3.40.50.1580">
    <property type="entry name" value="Nucleoside phosphorylase domain"/>
    <property type="match status" value="1"/>
</dbReference>
<dbReference type="GO" id="GO:0004731">
    <property type="term" value="F:purine-nucleoside phosphorylase activity"/>
    <property type="evidence" value="ECO:0007669"/>
    <property type="project" value="UniProtKB-EC"/>
</dbReference>
<comment type="caution">
    <text evidence="11">The sequence shown here is derived from an EMBL/GenBank/DDBJ whole genome shotgun (WGS) entry which is preliminary data.</text>
</comment>
<evidence type="ECO:0000313" key="12">
    <source>
        <dbReference type="Proteomes" id="UP000195326"/>
    </source>
</evidence>
<gene>
    <name evidence="11" type="ORF">B5F15_14350</name>
</gene>
<proteinExistence type="inferred from homology"/>
<dbReference type="SUPFAM" id="SSF53167">
    <property type="entry name" value="Purine and uridine phosphorylases"/>
    <property type="match status" value="1"/>
</dbReference>
<dbReference type="NCBIfam" id="TIGR01700">
    <property type="entry name" value="PNPH"/>
    <property type="match status" value="1"/>
</dbReference>
<dbReference type="PIRSF" id="PIRSF000477">
    <property type="entry name" value="PurNPase"/>
    <property type="match status" value="1"/>
</dbReference>
<comment type="function">
    <text evidence="1">The purine nucleoside phosphorylases catalyze the phosphorolytic breakdown of the N-glycosidic bond in the beta-(deoxy)ribonucleoside molecules, with the formation of the corresponding free purine bases and pentose-1-phosphate. Cleaves guanosine, inosine, 2'-deoxyguanosine and 2'-deoxyinosine.</text>
</comment>
<protein>
    <recommendedName>
        <fullName evidence="8">Purine nucleoside phosphorylase</fullName>
        <ecNumber evidence="8">2.4.2.1</ecNumber>
    </recommendedName>
    <alternativeName>
        <fullName evidence="8">Inosine-guanosine phosphorylase</fullName>
    </alternativeName>
</protein>
<evidence type="ECO:0000313" key="11">
    <source>
        <dbReference type="EMBL" id="OUP55728.1"/>
    </source>
</evidence>